<reference evidence="2 3" key="1">
    <citation type="submission" date="2016-03" db="EMBL/GenBank/DDBJ databases">
        <title>Whole genome sequencing of Grifola frondosa 9006-11.</title>
        <authorList>
            <person name="Min B."/>
            <person name="Park H."/>
            <person name="Kim J.-G."/>
            <person name="Cho H."/>
            <person name="Oh Y.-L."/>
            <person name="Kong W.-S."/>
            <person name="Choi I.-G."/>
        </authorList>
    </citation>
    <scope>NUCLEOTIDE SEQUENCE [LARGE SCALE GENOMIC DNA]</scope>
    <source>
        <strain evidence="2 3">9006-11</strain>
    </source>
</reference>
<dbReference type="EMBL" id="LUGG01000001">
    <property type="protein sequence ID" value="OBZ78762.1"/>
    <property type="molecule type" value="Genomic_DNA"/>
</dbReference>
<proteinExistence type="predicted"/>
<keyword evidence="3" id="KW-1185">Reference proteome</keyword>
<protein>
    <submittedName>
        <fullName evidence="2">Uncharacterized protein</fullName>
    </submittedName>
</protein>
<evidence type="ECO:0000256" key="1">
    <source>
        <dbReference type="SAM" id="MobiDB-lite"/>
    </source>
</evidence>
<name>A0A1C7MPH6_GRIFR</name>
<organism evidence="2 3">
    <name type="scientific">Grifola frondosa</name>
    <name type="common">Maitake</name>
    <name type="synonym">Polyporus frondosus</name>
    <dbReference type="NCBI Taxonomy" id="5627"/>
    <lineage>
        <taxon>Eukaryota</taxon>
        <taxon>Fungi</taxon>
        <taxon>Dikarya</taxon>
        <taxon>Basidiomycota</taxon>
        <taxon>Agaricomycotina</taxon>
        <taxon>Agaricomycetes</taxon>
        <taxon>Polyporales</taxon>
        <taxon>Grifolaceae</taxon>
        <taxon>Grifola</taxon>
    </lineage>
</organism>
<dbReference type="Proteomes" id="UP000092993">
    <property type="component" value="Unassembled WGS sequence"/>
</dbReference>
<feature type="compositionally biased region" description="Basic and acidic residues" evidence="1">
    <location>
        <begin position="111"/>
        <end position="126"/>
    </location>
</feature>
<dbReference type="AlphaFoldDB" id="A0A1C7MPH6"/>
<sequence>MTLHLYLPSPPGQPLLEEMSASHCVVLKKDANRSRPVAAVALFIAFAATVSGHHDSPVTDVAPASYEEKAGAPRLHFRLRGYPDENDDPRRPGGMEDQQSGPDVKPPVNHDAGEGGPKHFEGHPKSSLDGGISQSGNVGSDDSDVRSDDAESASGPSLISHGGTSESDKSAGGSTISGQAPDYGSTTKREMHGIHARRSTHTDKLIARYPAGPDTYVPRDSFFPFSGDGNSHDDNSNHNGADGRSTRGSAVNGSGRNGGHAHAGTTGDTEGGKVINEPYE</sequence>
<evidence type="ECO:0000313" key="2">
    <source>
        <dbReference type="EMBL" id="OBZ78762.1"/>
    </source>
</evidence>
<comment type="caution">
    <text evidence="2">The sequence shown here is derived from an EMBL/GenBank/DDBJ whole genome shotgun (WGS) entry which is preliminary data.</text>
</comment>
<feature type="region of interest" description="Disordered" evidence="1">
    <location>
        <begin position="67"/>
        <end position="280"/>
    </location>
</feature>
<evidence type="ECO:0000313" key="3">
    <source>
        <dbReference type="Proteomes" id="UP000092993"/>
    </source>
</evidence>
<accession>A0A1C7MPH6</accession>
<gene>
    <name evidence="2" type="ORF">A0H81_00592</name>
</gene>